<proteinExistence type="predicted"/>
<keyword evidence="3" id="KW-1185">Reference proteome</keyword>
<dbReference type="Proteomes" id="UP000235672">
    <property type="component" value="Unassembled WGS sequence"/>
</dbReference>
<dbReference type="EMBL" id="KZ613484">
    <property type="protein sequence ID" value="PMD20673.1"/>
    <property type="molecule type" value="Genomic_DNA"/>
</dbReference>
<organism evidence="2 3">
    <name type="scientific">Hyaloscypha hepaticicola</name>
    <dbReference type="NCBI Taxonomy" id="2082293"/>
    <lineage>
        <taxon>Eukaryota</taxon>
        <taxon>Fungi</taxon>
        <taxon>Dikarya</taxon>
        <taxon>Ascomycota</taxon>
        <taxon>Pezizomycotina</taxon>
        <taxon>Leotiomycetes</taxon>
        <taxon>Helotiales</taxon>
        <taxon>Hyaloscyphaceae</taxon>
        <taxon>Hyaloscypha</taxon>
    </lineage>
</organism>
<dbReference type="AlphaFoldDB" id="A0A2J6Q345"/>
<dbReference type="OrthoDB" id="341259at2759"/>
<dbReference type="InterPro" id="IPR050829">
    <property type="entry name" value="CorA_MIT"/>
</dbReference>
<feature type="region of interest" description="Disordered" evidence="1">
    <location>
        <begin position="277"/>
        <end position="296"/>
    </location>
</feature>
<feature type="compositionally biased region" description="Basic residues" evidence="1">
    <location>
        <begin position="301"/>
        <end position="311"/>
    </location>
</feature>
<reference evidence="2 3" key="1">
    <citation type="submission" date="2016-05" db="EMBL/GenBank/DDBJ databases">
        <title>A degradative enzymes factory behind the ericoid mycorrhizal symbiosis.</title>
        <authorList>
            <consortium name="DOE Joint Genome Institute"/>
            <person name="Martino E."/>
            <person name="Morin E."/>
            <person name="Grelet G."/>
            <person name="Kuo A."/>
            <person name="Kohler A."/>
            <person name="Daghino S."/>
            <person name="Barry K."/>
            <person name="Choi C."/>
            <person name="Cichocki N."/>
            <person name="Clum A."/>
            <person name="Copeland A."/>
            <person name="Hainaut M."/>
            <person name="Haridas S."/>
            <person name="Labutti K."/>
            <person name="Lindquist E."/>
            <person name="Lipzen A."/>
            <person name="Khouja H.-R."/>
            <person name="Murat C."/>
            <person name="Ohm R."/>
            <person name="Olson A."/>
            <person name="Spatafora J."/>
            <person name="Veneault-Fourrey C."/>
            <person name="Henrissat B."/>
            <person name="Grigoriev I."/>
            <person name="Martin F."/>
            <person name="Perotto S."/>
        </authorList>
    </citation>
    <scope>NUCLEOTIDE SEQUENCE [LARGE SCALE GENOMIC DNA]</scope>
    <source>
        <strain evidence="2 3">UAMH 7357</strain>
    </source>
</reference>
<evidence type="ECO:0000313" key="3">
    <source>
        <dbReference type="Proteomes" id="UP000235672"/>
    </source>
</evidence>
<sequence length="929" mass="106966">MGDHEVITCLSVTPHDNNILDVCLHYFGCLRIDKRSDYFDRLSPEDKRLILDRERRIQKVKDDVKQDPTTIPVVSALAESLHEFRGLNLSTRLRPIRPTSNIPGSELAHQSCDGMSARIVLFKDGKPYEDPRFPQQWPDQKLPLRDLLYDKSPSNPLAEARTNKNDMIQWFHLPANDMGWIEEAISRYYGEDRPNTESLSGPPSQTRDLLSREFWRGQQQGGDLDPTHARHMKPRCDIITMNPSITGESPKKNLVLFMPYMHWDTYRKTSIRSKITKTKEEHHIRGWQRKENERYDKAKEHFHKKDLKRARPVPPDRNSSSGQTSASSTRKSSIFRLFSRSRSTERNEKPLSRSEHLAVVFIKAAILFEKMEYFYEEASLKLSIYAQAPLHPRRTLHQYRYGTLKTTEKLDKTQVVYRRTAPLTEYLHHPACKEKDRRKCQHAHCEEKTPRFRYCRQCFSDSQKLPRLIMVDQLWLWVLDERTIITSFPRSWGRDPHSVHKRIRTRLKSYLPGEIQSAYDLSLAIVDQCSGVIFERTRVMEKQPPVIDMFQDAIGNISDRQTLAASHFWSNVAEASRVLSSQDKIETTTMYKIFLNVIREGKLLGEIGGILDELHIMLQIQDQQNRVLRGFSKHVARLLSASISRVDGGGDRRASWLGPQSPFQAPRGGLRLGDGMQVDGWGAVDPAKNTMSHVRELTENLEDHIADLTGLEETGRQISSSLERLVDLKLQQAGVIQAQEASEEALKQGRSIMLFTVITIVFRLQHERRRNRLPRRPHDLRRRIPLHGYPNFPSPASLNISSNKHTVPTSLAFAVLVLVIALSATVRGMIIYTLQLPFTWFTLITSLDLVYTKLIPNGHSLTERSKREIRDMKARANLKRHARTEKEEIRRIQVQAIETFGAPARTDTELGGEMKGGEKGVYLEGENLV</sequence>
<evidence type="ECO:0000313" key="2">
    <source>
        <dbReference type="EMBL" id="PMD20673.1"/>
    </source>
</evidence>
<feature type="compositionally biased region" description="Low complexity" evidence="1">
    <location>
        <begin position="319"/>
        <end position="331"/>
    </location>
</feature>
<dbReference type="PANTHER" id="PTHR47685">
    <property type="entry name" value="MAGNESIUM TRANSPORT PROTEIN CORA"/>
    <property type="match status" value="1"/>
</dbReference>
<protein>
    <submittedName>
        <fullName evidence="2">Uncharacterized protein</fullName>
    </submittedName>
</protein>
<dbReference type="PANTHER" id="PTHR47685:SF1">
    <property type="entry name" value="MAGNESIUM TRANSPORT PROTEIN CORA"/>
    <property type="match status" value="1"/>
</dbReference>
<feature type="region of interest" description="Disordered" evidence="1">
    <location>
        <begin position="301"/>
        <end position="331"/>
    </location>
</feature>
<accession>A0A2J6Q345</accession>
<name>A0A2J6Q345_9HELO</name>
<evidence type="ECO:0000256" key="1">
    <source>
        <dbReference type="SAM" id="MobiDB-lite"/>
    </source>
</evidence>
<dbReference type="STRING" id="1745343.A0A2J6Q345"/>
<gene>
    <name evidence="2" type="ORF">NA56DRAFT_689671</name>
</gene>